<dbReference type="PANTHER" id="PTHR34512:SF30">
    <property type="entry name" value="OUTER MEMBRANE PROTEIN ASSEMBLY FACTOR BAMB"/>
    <property type="match status" value="1"/>
</dbReference>
<evidence type="ECO:0000313" key="4">
    <source>
        <dbReference type="Proteomes" id="UP000253410"/>
    </source>
</evidence>
<comment type="caution">
    <text evidence="3">The sequence shown here is derived from an EMBL/GenBank/DDBJ whole genome shotgun (WGS) entry which is preliminary data.</text>
</comment>
<dbReference type="InterPro" id="IPR002372">
    <property type="entry name" value="PQQ_rpt_dom"/>
</dbReference>
<feature type="domain" description="Pyrrolo-quinoline quinone repeat" evidence="2">
    <location>
        <begin position="199"/>
        <end position="417"/>
    </location>
</feature>
<dbReference type="Proteomes" id="UP000253410">
    <property type="component" value="Unassembled WGS sequence"/>
</dbReference>
<gene>
    <name evidence="3" type="ORF">DF182_21535</name>
</gene>
<feature type="domain" description="Pyrrolo-quinoline quinone repeat" evidence="2">
    <location>
        <begin position="44"/>
        <end position="178"/>
    </location>
</feature>
<evidence type="ECO:0000256" key="1">
    <source>
        <dbReference type="SAM" id="SignalP"/>
    </source>
</evidence>
<dbReference type="InterPro" id="IPR015943">
    <property type="entry name" value="WD40/YVTN_repeat-like_dom_sf"/>
</dbReference>
<dbReference type="SMART" id="SM00564">
    <property type="entry name" value="PQQ"/>
    <property type="match status" value="8"/>
</dbReference>
<name>A0A365XRZ8_9BACT</name>
<dbReference type="OrthoDB" id="7012117at2"/>
<sequence>MRFTIIPVLLAMLVSTAYAQTPKFGTSRVLFTAQDKIFATPVLYKQSILTASMDGHLYSINKKTGTQNWKFKAAAGIATEPAVSDATVFVGSYDGYYYAVNANNGKPVWKFKTGGERRIGGIGYWGMEPATQYMEDQYDLYLSAPATDPSSVYFGSSDSCVYALNKANGKVRWKYKTNGPVHAGVTCSNNILLAGSWDTYIYALDTRSGKLLWKFKSKDHPQEHVLEGIQAKPVVGDSTVYIGTRDARLYALDLFTGRKKWEYSAKNAWIVGAAAVAGNHVYVGTSDSFVMVDVDAATGKELNRHKGGGYIFGAPAVSGNTLCYGDFTGRLFLVNTNNWQQVDHFDTPGRNQYAATNLDSLGKIRFRHLAAGANPNLYTTSLMAMDKLYQLAPFVTTPVIDGDTIYAAAADGKLYAITFK</sequence>
<dbReference type="SUPFAM" id="SSF50998">
    <property type="entry name" value="Quinoprotein alcohol dehydrogenase-like"/>
    <property type="match status" value="2"/>
</dbReference>
<dbReference type="PANTHER" id="PTHR34512">
    <property type="entry name" value="CELL SURFACE PROTEIN"/>
    <property type="match status" value="1"/>
</dbReference>
<protein>
    <submittedName>
        <fullName evidence="3">Pyrrolo-quinoline quinone</fullName>
    </submittedName>
</protein>
<dbReference type="Gene3D" id="2.130.10.10">
    <property type="entry name" value="YVTN repeat-like/Quinoprotein amine dehydrogenase"/>
    <property type="match status" value="2"/>
</dbReference>
<dbReference type="InterPro" id="IPR011047">
    <property type="entry name" value="Quinoprotein_ADH-like_sf"/>
</dbReference>
<dbReference type="Pfam" id="PF13360">
    <property type="entry name" value="PQQ_2"/>
    <property type="match status" value="2"/>
</dbReference>
<feature type="chain" id="PRO_5016941774" evidence="1">
    <location>
        <begin position="20"/>
        <end position="420"/>
    </location>
</feature>
<accession>A0A365XRZ8</accession>
<evidence type="ECO:0000259" key="2">
    <source>
        <dbReference type="Pfam" id="PF13360"/>
    </source>
</evidence>
<organism evidence="3 4">
    <name type="scientific">Chitinophaga flava</name>
    <dbReference type="NCBI Taxonomy" id="2259036"/>
    <lineage>
        <taxon>Bacteria</taxon>
        <taxon>Pseudomonadati</taxon>
        <taxon>Bacteroidota</taxon>
        <taxon>Chitinophagia</taxon>
        <taxon>Chitinophagales</taxon>
        <taxon>Chitinophagaceae</taxon>
        <taxon>Chitinophaga</taxon>
    </lineage>
</organism>
<keyword evidence="4" id="KW-1185">Reference proteome</keyword>
<dbReference type="AlphaFoldDB" id="A0A365XRZ8"/>
<dbReference type="InterPro" id="IPR018391">
    <property type="entry name" value="PQQ_b-propeller_rpt"/>
</dbReference>
<dbReference type="RefSeq" id="WP_113617865.1">
    <property type="nucleotide sequence ID" value="NZ_QFFJ01000002.1"/>
</dbReference>
<proteinExistence type="predicted"/>
<dbReference type="EMBL" id="QFFJ01000002">
    <property type="protein sequence ID" value="RBL89119.1"/>
    <property type="molecule type" value="Genomic_DNA"/>
</dbReference>
<evidence type="ECO:0000313" key="3">
    <source>
        <dbReference type="EMBL" id="RBL89119.1"/>
    </source>
</evidence>
<feature type="signal peptide" evidence="1">
    <location>
        <begin position="1"/>
        <end position="19"/>
    </location>
</feature>
<dbReference type="Gene3D" id="2.40.10.480">
    <property type="match status" value="1"/>
</dbReference>
<reference evidence="3 4" key="1">
    <citation type="submission" date="2018-05" db="EMBL/GenBank/DDBJ databases">
        <title>Chitinophaga sp. K3CV102501T nov., isolated from isolated from a monsoon evergreen broad-leaved forest soil.</title>
        <authorList>
            <person name="Lv Y."/>
        </authorList>
    </citation>
    <scope>NUCLEOTIDE SEQUENCE [LARGE SCALE GENOMIC DNA]</scope>
    <source>
        <strain evidence="3 4">GDMCC 1.1325</strain>
    </source>
</reference>
<keyword evidence="1" id="KW-0732">Signal</keyword>